<evidence type="ECO:0000313" key="3">
    <source>
        <dbReference type="EMBL" id="PIC18910.1"/>
    </source>
</evidence>
<comment type="caution">
    <text evidence="3">The sequence shown here is derived from an EMBL/GenBank/DDBJ whole genome shotgun (WGS) entry which is preliminary data.</text>
</comment>
<gene>
    <name evidence="3" type="primary">Cnig_chr_X.g24638</name>
    <name evidence="3" type="ORF">B9Z55_024638</name>
</gene>
<dbReference type="AlphaFoldDB" id="A0A2G5SV61"/>
<feature type="region of interest" description="Disordered" evidence="1">
    <location>
        <begin position="28"/>
        <end position="76"/>
    </location>
</feature>
<dbReference type="OrthoDB" id="10437188at2759"/>
<protein>
    <submittedName>
        <fullName evidence="3">Uncharacterized protein</fullName>
    </submittedName>
</protein>
<dbReference type="Proteomes" id="UP000230233">
    <property type="component" value="Chromosome X"/>
</dbReference>
<name>A0A2G5SV61_9PELO</name>
<evidence type="ECO:0000256" key="2">
    <source>
        <dbReference type="SAM" id="SignalP"/>
    </source>
</evidence>
<dbReference type="EMBL" id="PDUG01000006">
    <property type="protein sequence ID" value="PIC18910.1"/>
    <property type="molecule type" value="Genomic_DNA"/>
</dbReference>
<feature type="signal peptide" evidence="2">
    <location>
        <begin position="1"/>
        <end position="25"/>
    </location>
</feature>
<feature type="compositionally biased region" description="Polar residues" evidence="1">
    <location>
        <begin position="46"/>
        <end position="59"/>
    </location>
</feature>
<organism evidence="3 4">
    <name type="scientific">Caenorhabditis nigoni</name>
    <dbReference type="NCBI Taxonomy" id="1611254"/>
    <lineage>
        <taxon>Eukaryota</taxon>
        <taxon>Metazoa</taxon>
        <taxon>Ecdysozoa</taxon>
        <taxon>Nematoda</taxon>
        <taxon>Chromadorea</taxon>
        <taxon>Rhabditida</taxon>
        <taxon>Rhabditina</taxon>
        <taxon>Rhabditomorpha</taxon>
        <taxon>Rhabditoidea</taxon>
        <taxon>Rhabditidae</taxon>
        <taxon>Peloderinae</taxon>
        <taxon>Caenorhabditis</taxon>
    </lineage>
</organism>
<keyword evidence="4" id="KW-1185">Reference proteome</keyword>
<accession>A0A2G5SV61</accession>
<proteinExistence type="predicted"/>
<evidence type="ECO:0000313" key="4">
    <source>
        <dbReference type="Proteomes" id="UP000230233"/>
    </source>
</evidence>
<keyword evidence="2" id="KW-0732">Signal</keyword>
<reference evidence="4" key="1">
    <citation type="submission" date="2017-10" db="EMBL/GenBank/DDBJ databases">
        <title>Rapid genome shrinkage in a self-fertile nematode reveals novel sperm competition proteins.</title>
        <authorList>
            <person name="Yin D."/>
            <person name="Schwarz E.M."/>
            <person name="Thomas C.G."/>
            <person name="Felde R.L."/>
            <person name="Korf I.F."/>
            <person name="Cutter A.D."/>
            <person name="Schartner C.M."/>
            <person name="Ralston E.J."/>
            <person name="Meyer B.J."/>
            <person name="Haag E.S."/>
        </authorList>
    </citation>
    <scope>NUCLEOTIDE SEQUENCE [LARGE SCALE GENOMIC DNA]</scope>
    <source>
        <strain evidence="4">JU1422</strain>
    </source>
</reference>
<evidence type="ECO:0000256" key="1">
    <source>
        <dbReference type="SAM" id="MobiDB-lite"/>
    </source>
</evidence>
<feature type="chain" id="PRO_5013552549" evidence="2">
    <location>
        <begin position="26"/>
        <end position="223"/>
    </location>
</feature>
<sequence>MHQTEMRMYMVLLLGSLLNCNLSTGLPTEKIDSKETEGSGAAVSDMDSNNVFNATSSENLQEKKSDSDNATSISGNDGISNPSDICGSSSHCYVFPENCEENCEVIYSVEKNRSRLFVRELERFGVISLKRSSPLDYTNRVFSCFETTSLCLYGYEDSWGVLHHSLKKNSMVTALSRFNQESQYGWTLDRVAINVDKEDKISFRIDPDREVSGLFEDLFLRSH</sequence>